<dbReference type="PANTHER" id="PTHR36842:SF1">
    <property type="entry name" value="PROTEIN TOLB"/>
    <property type="match status" value="1"/>
</dbReference>
<dbReference type="Proteomes" id="UP000264605">
    <property type="component" value="Chromosome"/>
</dbReference>
<sequence length="670" mass="76056">MASYRIGKFVIDESRCLISSQEYEQVVEPKVMDVLHTLYIHQGKVVSQEMIFAAVWPNSIFNPSSVQRCIALLRKALKEDAKNPQFIITHPKRGYSLEQVELSQSTKATKAKTQWLPLLLVVLVFTGVVVWQMIADKQAHPSFSQLMPLTSSELNESNLSLSHNGNHLAFVRGDKGNQHIWLKELATGREARLTKFAASYFALGWSSQDNALAFVEASEHNQSLQTLSLDLSSFVAREKTTVNRFTETTLTSHHIYWGAGEVLYFIEKNKQSNDTQLVSLDINSKQKKRLLAASEQDWLLVHALSNDGSKVALGFEAGQNKYRIDVLELASNTVKTIAVIENGIQGLSWHPNNQALLISQRNQLISLDLEGELQLIPFNNYQIIRDAQYTSSAESILMELVNVDVDIVSQTRTDPNTLTKRVDTSSVDFLPVFSPDSTKFVFESHRFGLKQLFLYENEKQKLVFANPDNEELFGTVWHKNGQQVFTASKDTLYKIDIVSGTYEAIPHPHHSFYLREMYHNEESILVSYRAKDGVTFHPAKFDLNDLSLTPFSGSGKRLSCYGMDLDDKDQIYFSNSNEVFRVNSDGDIELIWQSQQDEIIGIAVEKQQLAITLEQPHSIKYQTIDLVSSDSESWQLTAPKQHMLINASHDLNEFLYLTDPKRTRKLVKLL</sequence>
<keyword evidence="1 2" id="KW-0238">DNA-binding</keyword>
<dbReference type="AlphaFoldDB" id="A0AAD0WBZ2"/>
<dbReference type="InterPro" id="IPR011042">
    <property type="entry name" value="6-blade_b-propeller_TolB-like"/>
</dbReference>
<reference evidence="5 6" key="1">
    <citation type="submission" date="2018-08" db="EMBL/GenBank/DDBJ databases">
        <title>Draft genome sequence of Pseudoalteromonas donghaensis HJ51.</title>
        <authorList>
            <person name="Oh J."/>
            <person name="Roh D."/>
        </authorList>
    </citation>
    <scope>NUCLEOTIDE SEQUENCE [LARGE SCALE GENOMIC DNA]</scope>
    <source>
        <strain evidence="5 6">HJ51</strain>
    </source>
</reference>
<gene>
    <name evidence="5" type="ORF">D0907_05175</name>
</gene>
<dbReference type="Pfam" id="PF00486">
    <property type="entry name" value="Trans_reg_C"/>
    <property type="match status" value="1"/>
</dbReference>
<dbReference type="EMBL" id="CP032090">
    <property type="protein sequence ID" value="AXV64720.1"/>
    <property type="molecule type" value="Genomic_DNA"/>
</dbReference>
<dbReference type="SMART" id="SM00862">
    <property type="entry name" value="Trans_reg_C"/>
    <property type="match status" value="1"/>
</dbReference>
<dbReference type="InterPro" id="IPR036388">
    <property type="entry name" value="WH-like_DNA-bd_sf"/>
</dbReference>
<evidence type="ECO:0000313" key="5">
    <source>
        <dbReference type="EMBL" id="AXV64720.1"/>
    </source>
</evidence>
<dbReference type="RefSeq" id="WP_036969931.1">
    <property type="nucleotide sequence ID" value="NZ_CP032090.1"/>
</dbReference>
<evidence type="ECO:0000256" key="1">
    <source>
        <dbReference type="ARBA" id="ARBA00023125"/>
    </source>
</evidence>
<feature type="DNA-binding region" description="OmpR/PhoB-type" evidence="2">
    <location>
        <begin position="1"/>
        <end position="99"/>
    </location>
</feature>
<dbReference type="GO" id="GO:0000160">
    <property type="term" value="P:phosphorelay signal transduction system"/>
    <property type="evidence" value="ECO:0007669"/>
    <property type="project" value="InterPro"/>
</dbReference>
<dbReference type="Gene3D" id="2.120.10.30">
    <property type="entry name" value="TolB, C-terminal domain"/>
    <property type="match status" value="2"/>
</dbReference>
<dbReference type="CDD" id="cd00383">
    <property type="entry name" value="trans_reg_C"/>
    <property type="match status" value="1"/>
</dbReference>
<dbReference type="SUPFAM" id="SSF46894">
    <property type="entry name" value="C-terminal effector domain of the bipartite response regulators"/>
    <property type="match status" value="1"/>
</dbReference>
<keyword evidence="3" id="KW-0472">Membrane</keyword>
<proteinExistence type="predicted"/>
<protein>
    <submittedName>
        <fullName evidence="5">TolB protein</fullName>
    </submittedName>
</protein>
<keyword evidence="3" id="KW-0812">Transmembrane</keyword>
<keyword evidence="3" id="KW-1133">Transmembrane helix</keyword>
<organism evidence="5 6">
    <name type="scientific">Pseudoalteromonas lipolytica</name>
    <dbReference type="NCBI Taxonomy" id="570156"/>
    <lineage>
        <taxon>Bacteria</taxon>
        <taxon>Pseudomonadati</taxon>
        <taxon>Pseudomonadota</taxon>
        <taxon>Gammaproteobacteria</taxon>
        <taxon>Alteromonadales</taxon>
        <taxon>Pseudoalteromonadaceae</taxon>
        <taxon>Pseudoalteromonas</taxon>
    </lineage>
</organism>
<feature type="domain" description="OmpR/PhoB-type" evidence="4">
    <location>
        <begin position="1"/>
        <end position="99"/>
    </location>
</feature>
<evidence type="ECO:0000256" key="3">
    <source>
        <dbReference type="SAM" id="Phobius"/>
    </source>
</evidence>
<accession>A0AAD0WBZ2</accession>
<dbReference type="InterPro" id="IPR016032">
    <property type="entry name" value="Sig_transdc_resp-reg_C-effctor"/>
</dbReference>
<dbReference type="PROSITE" id="PS51755">
    <property type="entry name" value="OMPR_PHOB"/>
    <property type="match status" value="1"/>
</dbReference>
<name>A0AAD0WBZ2_9GAMM</name>
<dbReference type="PANTHER" id="PTHR36842">
    <property type="entry name" value="PROTEIN TOLB HOMOLOG"/>
    <property type="match status" value="1"/>
</dbReference>
<dbReference type="GO" id="GO:0006355">
    <property type="term" value="P:regulation of DNA-templated transcription"/>
    <property type="evidence" value="ECO:0007669"/>
    <property type="project" value="InterPro"/>
</dbReference>
<dbReference type="GO" id="GO:0003677">
    <property type="term" value="F:DNA binding"/>
    <property type="evidence" value="ECO:0007669"/>
    <property type="project" value="UniProtKB-UniRule"/>
</dbReference>
<dbReference type="SUPFAM" id="SSF82171">
    <property type="entry name" value="DPP6 N-terminal domain-like"/>
    <property type="match status" value="1"/>
</dbReference>
<dbReference type="Gene3D" id="1.10.10.10">
    <property type="entry name" value="Winged helix-like DNA-binding domain superfamily/Winged helix DNA-binding domain"/>
    <property type="match status" value="1"/>
</dbReference>
<feature type="transmembrane region" description="Helical" evidence="3">
    <location>
        <begin position="115"/>
        <end position="134"/>
    </location>
</feature>
<dbReference type="GeneID" id="99504844"/>
<dbReference type="InterPro" id="IPR001867">
    <property type="entry name" value="OmpR/PhoB-type_DNA-bd"/>
</dbReference>
<dbReference type="KEGG" id="pdj:D0907_05175"/>
<evidence type="ECO:0000259" key="4">
    <source>
        <dbReference type="PROSITE" id="PS51755"/>
    </source>
</evidence>
<evidence type="ECO:0000313" key="6">
    <source>
        <dbReference type="Proteomes" id="UP000264605"/>
    </source>
</evidence>
<evidence type="ECO:0000256" key="2">
    <source>
        <dbReference type="PROSITE-ProRule" id="PRU01091"/>
    </source>
</evidence>